<feature type="compositionally biased region" description="Polar residues" evidence="1">
    <location>
        <begin position="1"/>
        <end position="10"/>
    </location>
</feature>
<evidence type="ECO:0000313" key="3">
    <source>
        <dbReference type="Proteomes" id="UP001235939"/>
    </source>
</evidence>
<evidence type="ECO:0000313" key="2">
    <source>
        <dbReference type="EMBL" id="UYV83305.1"/>
    </source>
</evidence>
<sequence>MLCHSSNTPYNWPEETQDPTTSLKQTQNSALDWPLKCHLDAGLKAACNSKKEDTILVWPFAWVFSFAKLPFRQFSNFPVRGYLSLKNTLALQLGALYREKPLHKGKFSFAKLPFLQYSNSPVRGYLSLKDILALQLVEIRYHVGIPGNELADSLVKAGAHGLLEAKESTTRLDERDLLRTIKTQCLQEWKSNAAHD</sequence>
<organism evidence="2 3">
    <name type="scientific">Cordylochernes scorpioides</name>
    <dbReference type="NCBI Taxonomy" id="51811"/>
    <lineage>
        <taxon>Eukaryota</taxon>
        <taxon>Metazoa</taxon>
        <taxon>Ecdysozoa</taxon>
        <taxon>Arthropoda</taxon>
        <taxon>Chelicerata</taxon>
        <taxon>Arachnida</taxon>
        <taxon>Pseudoscorpiones</taxon>
        <taxon>Cheliferoidea</taxon>
        <taxon>Chernetidae</taxon>
        <taxon>Cordylochernes</taxon>
    </lineage>
</organism>
<dbReference type="Proteomes" id="UP001235939">
    <property type="component" value="Chromosome 23"/>
</dbReference>
<proteinExistence type="predicted"/>
<protein>
    <recommendedName>
        <fullName evidence="4">RNase H type-1 domain-containing protein</fullName>
    </recommendedName>
</protein>
<keyword evidence="3" id="KW-1185">Reference proteome</keyword>
<evidence type="ECO:0000256" key="1">
    <source>
        <dbReference type="SAM" id="MobiDB-lite"/>
    </source>
</evidence>
<name>A0ABY6LPZ5_9ARAC</name>
<reference evidence="2 3" key="1">
    <citation type="submission" date="2022-03" db="EMBL/GenBank/DDBJ databases">
        <title>A chromosomal length assembly of Cordylochernes scorpioides.</title>
        <authorList>
            <person name="Zeh D."/>
            <person name="Zeh J."/>
        </authorList>
    </citation>
    <scope>NUCLEOTIDE SEQUENCE [LARGE SCALE GENOMIC DNA]</scope>
    <source>
        <strain evidence="2">IN4F17</strain>
        <tissue evidence="2">Whole Body</tissue>
    </source>
</reference>
<accession>A0ABY6LPZ5</accession>
<dbReference type="EMBL" id="CP092885">
    <property type="protein sequence ID" value="UYV83305.1"/>
    <property type="molecule type" value="Genomic_DNA"/>
</dbReference>
<evidence type="ECO:0008006" key="4">
    <source>
        <dbReference type="Google" id="ProtNLM"/>
    </source>
</evidence>
<feature type="region of interest" description="Disordered" evidence="1">
    <location>
        <begin position="1"/>
        <end position="23"/>
    </location>
</feature>
<gene>
    <name evidence="2" type="ORF">LAZ67_23000454</name>
</gene>